<feature type="compositionally biased region" description="Gly residues" evidence="1">
    <location>
        <begin position="700"/>
        <end position="710"/>
    </location>
</feature>
<dbReference type="AlphaFoldDB" id="A0A5C5FS84"/>
<feature type="region of interest" description="Disordered" evidence="1">
    <location>
        <begin position="633"/>
        <end position="657"/>
    </location>
</feature>
<accession>A0A5C5FS84</accession>
<feature type="compositionally biased region" description="Low complexity" evidence="1">
    <location>
        <begin position="93"/>
        <end position="113"/>
    </location>
</feature>
<proteinExistence type="predicted"/>
<dbReference type="OrthoDB" id="205993at2759"/>
<organism evidence="2 3">
    <name type="scientific">Rhodotorula diobovata</name>
    <dbReference type="NCBI Taxonomy" id="5288"/>
    <lineage>
        <taxon>Eukaryota</taxon>
        <taxon>Fungi</taxon>
        <taxon>Dikarya</taxon>
        <taxon>Basidiomycota</taxon>
        <taxon>Pucciniomycotina</taxon>
        <taxon>Microbotryomycetes</taxon>
        <taxon>Sporidiobolales</taxon>
        <taxon>Sporidiobolaceae</taxon>
        <taxon>Rhodotorula</taxon>
    </lineage>
</organism>
<reference evidence="2 3" key="1">
    <citation type="submission" date="2019-03" db="EMBL/GenBank/DDBJ databases">
        <title>Rhodosporidium diobovatum UCD-FST 08-225 genome sequencing, assembly, and annotation.</title>
        <authorList>
            <person name="Fakankun I.U."/>
            <person name="Fristensky B."/>
            <person name="Levin D.B."/>
        </authorList>
    </citation>
    <scope>NUCLEOTIDE SEQUENCE [LARGE SCALE GENOMIC DNA]</scope>
    <source>
        <strain evidence="2 3">UCD-FST 08-225</strain>
    </source>
</reference>
<evidence type="ECO:0000313" key="3">
    <source>
        <dbReference type="Proteomes" id="UP000311382"/>
    </source>
</evidence>
<sequence length="772" mass="82759">MAPRLSRRQQRELDELADLERANRAASSLPTEDDVESSDEDQGTATHPAKGGFGALDLGDDLDDDEPEEDEEAQAAPAKSKKSNKKKKKKAKAAPTDSPAAAPDSLSFPAAAQPDPPSQSKSKKKKKPSKAEPAAPPADDGMDEIDRALAELAVKGGDSATTATAGPQKRLDPKWLAVKEAYTFDPKFLDSDAELRRMFGSKVIGAAPQAPRSHLHARFANNPHHATSVRRAPSYLATPEPGWPSPSGVLGLVRYDGPEAHDDDASGEWHTFAHPPSYKQAQLMFLEVLQQADGNRLYDVLAALPYHVDTHMQLSEMMAQQGDLGASSTHLTRAFYALSAPLPPTFTSGSFRLPYSQVENRALYLGIARKVALMVKRGTWRTGFEWAKIGLGMGGAEDPVGMLCWIDFLAPKAGQNDWFFKTVAALDAAYPDMRVHSYPGLAFAKALCIRNQEEERKEDDKKSSAALKSAVLRFPMVATLLSNTSAFDLPPSFVTHRRAQLDGAFTKNASYALSLLSELYVARSSPLWKDPASTAWLRKVVVDAAPSLDDTSLEDVRVGEKLFDEGPFPQGYAPAGLIRAAFISEIASVKPYLPPSTRSGTTYSFDPLPPTSPHATFYDDAYFADLYAASSSRSRRRGVPGQQQQRGAGGGGGGGAGDVAAALRDGLMRMLGMGPEGPQVELNDELRAELLEELAMLNGGGGGGGMPGGFDGEEGEEGEEEGEEWEDDEEGEQQAANVVQRLAAMFGMGGGGGGGAAQAGQQQQQQGQEQQE</sequence>
<keyword evidence="3" id="KW-1185">Reference proteome</keyword>
<feature type="compositionally biased region" description="Gly residues" evidence="1">
    <location>
        <begin position="747"/>
        <end position="757"/>
    </location>
</feature>
<dbReference type="PANTHER" id="PTHR22684">
    <property type="entry name" value="NULP1-RELATED"/>
    <property type="match status" value="1"/>
</dbReference>
<dbReference type="GO" id="GO:1990112">
    <property type="term" value="C:RQC complex"/>
    <property type="evidence" value="ECO:0007669"/>
    <property type="project" value="TreeGrafter"/>
</dbReference>
<feature type="compositionally biased region" description="Acidic residues" evidence="1">
    <location>
        <begin position="31"/>
        <end position="42"/>
    </location>
</feature>
<dbReference type="GO" id="GO:1990116">
    <property type="term" value="P:ribosome-associated ubiquitin-dependent protein catabolic process"/>
    <property type="evidence" value="ECO:0007669"/>
    <property type="project" value="TreeGrafter"/>
</dbReference>
<feature type="region of interest" description="Disordered" evidence="1">
    <location>
        <begin position="700"/>
        <end position="733"/>
    </location>
</feature>
<feature type="region of interest" description="Disordered" evidence="1">
    <location>
        <begin position="1"/>
        <end position="143"/>
    </location>
</feature>
<feature type="region of interest" description="Disordered" evidence="1">
    <location>
        <begin position="745"/>
        <end position="772"/>
    </location>
</feature>
<feature type="compositionally biased region" description="Basic residues" evidence="1">
    <location>
        <begin position="79"/>
        <end position="92"/>
    </location>
</feature>
<feature type="compositionally biased region" description="Gly residues" evidence="1">
    <location>
        <begin position="647"/>
        <end position="657"/>
    </location>
</feature>
<dbReference type="STRING" id="5288.A0A5C5FS84"/>
<feature type="compositionally biased region" description="Low complexity" evidence="1">
    <location>
        <begin position="758"/>
        <end position="772"/>
    </location>
</feature>
<dbReference type="Pfam" id="PF04910">
    <property type="entry name" value="Tcf25"/>
    <property type="match status" value="1"/>
</dbReference>
<dbReference type="InterPro" id="IPR006994">
    <property type="entry name" value="TCF25/Rqc1"/>
</dbReference>
<dbReference type="EMBL" id="SOZI01000086">
    <property type="protein sequence ID" value="TNY19728.1"/>
    <property type="molecule type" value="Genomic_DNA"/>
</dbReference>
<gene>
    <name evidence="2" type="ORF">DMC30DRAFT_411942</name>
</gene>
<dbReference type="Proteomes" id="UP000311382">
    <property type="component" value="Unassembled WGS sequence"/>
</dbReference>
<feature type="compositionally biased region" description="Basic and acidic residues" evidence="1">
    <location>
        <begin position="9"/>
        <end position="23"/>
    </location>
</feature>
<feature type="compositionally biased region" description="Acidic residues" evidence="1">
    <location>
        <begin position="711"/>
        <end position="732"/>
    </location>
</feature>
<evidence type="ECO:0000313" key="2">
    <source>
        <dbReference type="EMBL" id="TNY19728.1"/>
    </source>
</evidence>
<comment type="caution">
    <text evidence="2">The sequence shown here is derived from an EMBL/GenBank/DDBJ whole genome shotgun (WGS) entry which is preliminary data.</text>
</comment>
<dbReference type="PANTHER" id="PTHR22684:SF0">
    <property type="entry name" value="RIBOSOME QUALITY CONTROL COMPLEX SUBUNIT TCF25"/>
    <property type="match status" value="1"/>
</dbReference>
<feature type="compositionally biased region" description="Acidic residues" evidence="1">
    <location>
        <begin position="58"/>
        <end position="73"/>
    </location>
</feature>
<protein>
    <submittedName>
        <fullName evidence="2">Putative cytoplasm protein</fullName>
    </submittedName>
</protein>
<evidence type="ECO:0000256" key="1">
    <source>
        <dbReference type="SAM" id="MobiDB-lite"/>
    </source>
</evidence>
<name>A0A5C5FS84_9BASI</name>
<dbReference type="GO" id="GO:0072344">
    <property type="term" value="P:rescue of stalled ribosome"/>
    <property type="evidence" value="ECO:0007669"/>
    <property type="project" value="TreeGrafter"/>
</dbReference>